<organism evidence="17 18">
    <name type="scientific">Ferrimonas sediminicola</name>
    <dbReference type="NCBI Taxonomy" id="2569538"/>
    <lineage>
        <taxon>Bacteria</taxon>
        <taxon>Pseudomonadati</taxon>
        <taxon>Pseudomonadota</taxon>
        <taxon>Gammaproteobacteria</taxon>
        <taxon>Alteromonadales</taxon>
        <taxon>Ferrimonadaceae</taxon>
        <taxon>Ferrimonas</taxon>
    </lineage>
</organism>
<dbReference type="RefSeq" id="WP_136854346.1">
    <property type="nucleotide sequence ID" value="NZ_SWCI01000015.1"/>
</dbReference>
<protein>
    <recommendedName>
        <fullName evidence="5 12">Flagellar M-ring protein</fullName>
    </recommendedName>
</protein>
<evidence type="ECO:0000256" key="7">
    <source>
        <dbReference type="ARBA" id="ARBA00022692"/>
    </source>
</evidence>
<comment type="caution">
    <text evidence="17">The sequence shown here is derived from an EMBL/GenBank/DDBJ whole genome shotgun (WGS) entry which is preliminary data.</text>
</comment>
<evidence type="ECO:0000256" key="2">
    <source>
        <dbReference type="ARBA" id="ARBA00004117"/>
    </source>
</evidence>
<feature type="transmembrane region" description="Helical" evidence="14">
    <location>
        <begin position="50"/>
        <end position="70"/>
    </location>
</feature>
<feature type="compositionally biased region" description="Polar residues" evidence="13">
    <location>
        <begin position="1"/>
        <end position="10"/>
    </location>
</feature>
<comment type="subunit">
    <text evidence="11">The basal body constitutes a major portion of the flagellar organelle and consists of four rings (L,P,S, and M) mounted on a central rod. The M ring is integral to the inner membrane of the cell and may be connected to the flagellar rod via the S ring. The S (supramembrane ring) lies just distal to the M ring. The L and P rings lie in the outer membrane and the periplasmic space, respectively.</text>
</comment>
<evidence type="ECO:0000256" key="4">
    <source>
        <dbReference type="ARBA" id="ARBA00007971"/>
    </source>
</evidence>
<dbReference type="Pfam" id="PF01514">
    <property type="entry name" value="YscJ_FliF"/>
    <property type="match status" value="1"/>
</dbReference>
<evidence type="ECO:0000256" key="13">
    <source>
        <dbReference type="SAM" id="MobiDB-lite"/>
    </source>
</evidence>
<accession>A0A4U1B997</accession>
<evidence type="ECO:0000259" key="15">
    <source>
        <dbReference type="Pfam" id="PF01514"/>
    </source>
</evidence>
<dbReference type="InterPro" id="IPR006182">
    <property type="entry name" value="FliF_N_dom"/>
</dbReference>
<keyword evidence="7 14" id="KW-0812">Transmembrane</keyword>
<dbReference type="OrthoDB" id="8554211at2"/>
<feature type="domain" description="Flagellar M-ring N-terminal" evidence="15">
    <location>
        <begin position="71"/>
        <end position="243"/>
    </location>
</feature>
<reference evidence="17 18" key="1">
    <citation type="submission" date="2019-04" db="EMBL/GenBank/DDBJ databases">
        <authorList>
            <person name="Hwang J.C."/>
        </authorList>
    </citation>
    <scope>NUCLEOTIDE SEQUENCE [LARGE SCALE GENOMIC DNA]</scope>
    <source>
        <strain evidence="17 18">IMCC35001</strain>
    </source>
</reference>
<keyword evidence="17" id="KW-0966">Cell projection</keyword>
<dbReference type="Proteomes" id="UP000305674">
    <property type="component" value="Unassembled WGS sequence"/>
</dbReference>
<evidence type="ECO:0000256" key="8">
    <source>
        <dbReference type="ARBA" id="ARBA00022989"/>
    </source>
</evidence>
<gene>
    <name evidence="17" type="primary">fliF</name>
    <name evidence="17" type="ORF">FCL40_16195</name>
</gene>
<keyword evidence="18" id="KW-1185">Reference proteome</keyword>
<comment type="subcellular location">
    <subcellularLocation>
        <location evidence="2 12">Bacterial flagellum basal body</location>
    </subcellularLocation>
    <subcellularLocation>
        <location evidence="3">Cell membrane</location>
        <topology evidence="3">Multi-pass membrane protein</topology>
    </subcellularLocation>
</comment>
<evidence type="ECO:0000256" key="1">
    <source>
        <dbReference type="ARBA" id="ARBA00003820"/>
    </source>
</evidence>
<proteinExistence type="inferred from homology"/>
<feature type="region of interest" description="Disordered" evidence="13">
    <location>
        <begin position="1"/>
        <end position="28"/>
    </location>
</feature>
<dbReference type="PRINTS" id="PR01009">
    <property type="entry name" value="FLGMRINGFLIF"/>
</dbReference>
<evidence type="ECO:0000256" key="10">
    <source>
        <dbReference type="ARBA" id="ARBA00023143"/>
    </source>
</evidence>
<keyword evidence="9 14" id="KW-0472">Membrane</keyword>
<keyword evidence="17" id="KW-0969">Cilium</keyword>
<keyword evidence="8 14" id="KW-1133">Transmembrane helix</keyword>
<evidence type="ECO:0000256" key="3">
    <source>
        <dbReference type="ARBA" id="ARBA00004651"/>
    </source>
</evidence>
<dbReference type="GO" id="GO:0005886">
    <property type="term" value="C:plasma membrane"/>
    <property type="evidence" value="ECO:0007669"/>
    <property type="project" value="UniProtKB-SubCell"/>
</dbReference>
<sequence>MAEANQSTQLALGGNDAPLPAIGGESSGAVEENRASPLGALGNSDTLRQVSLILALTVFLLMAVFIFLWAQEPDYRPLGKMDTGELVQTLDFLDQQKIQYEVQGNVISVPEDQYADIRLQMTRAGLQGKSSNEQDFLNQESGFGVSQRLESARLKHTQEQALARAIEELRSVNRARVILALPKANVFARQQAQPSATVVVGLTRHTELRQTEVDAIVDIVASAVHNLSPSRVTVTDQHGRLLNSGSQDAISSRARRELEVESQQEQALLKKIDSILIPVLGLGNYTAQVDVTMDFSAVEETSKRFNPDLPSLRSEMVVTDSQNGQGSLGIPGALTNQPPMESAIPQETGANTNETSIQGNRRNRSEATRNYELDSTISHVRQQVGVVSRVTVSLAVDYAMMPGAEGEPARPQPRSAQELASLKRLLEGSIGFNNQRGDLVEVISIPFAEGVSLEEPELPMWEQPWFWRSMKLAGGLLIILVMLLVVVRPLINRLLNPEGDKTKALEPGDELAEIEDQYATDTLGVLAQTEGDYSYAEDGSILLPDLHKDDDMLRAIRALVANEPELSTQVVKHWLEEDA</sequence>
<evidence type="ECO:0000256" key="11">
    <source>
        <dbReference type="ARBA" id="ARBA00025936"/>
    </source>
</evidence>
<evidence type="ECO:0000256" key="5">
    <source>
        <dbReference type="ARBA" id="ARBA00017949"/>
    </source>
</evidence>
<evidence type="ECO:0000313" key="18">
    <source>
        <dbReference type="Proteomes" id="UP000305674"/>
    </source>
</evidence>
<keyword evidence="17" id="KW-0282">Flagellum</keyword>
<dbReference type="Pfam" id="PF08345">
    <property type="entry name" value="YscJ_FliF_C"/>
    <property type="match status" value="1"/>
</dbReference>
<evidence type="ECO:0000256" key="6">
    <source>
        <dbReference type="ARBA" id="ARBA00022475"/>
    </source>
</evidence>
<dbReference type="InterPro" id="IPR043427">
    <property type="entry name" value="YscJ/FliF"/>
</dbReference>
<comment type="similarity">
    <text evidence="4 12">Belongs to the FliF family.</text>
</comment>
<dbReference type="Gene3D" id="3.30.300.30">
    <property type="match status" value="1"/>
</dbReference>
<evidence type="ECO:0000259" key="16">
    <source>
        <dbReference type="Pfam" id="PF08345"/>
    </source>
</evidence>
<dbReference type="InterPro" id="IPR000067">
    <property type="entry name" value="FlgMring_FliF"/>
</dbReference>
<dbReference type="AlphaFoldDB" id="A0A4U1B997"/>
<evidence type="ECO:0000256" key="14">
    <source>
        <dbReference type="SAM" id="Phobius"/>
    </source>
</evidence>
<dbReference type="NCBIfam" id="TIGR00206">
    <property type="entry name" value="fliF"/>
    <property type="match status" value="1"/>
</dbReference>
<dbReference type="GO" id="GO:0071973">
    <property type="term" value="P:bacterial-type flagellum-dependent cell motility"/>
    <property type="evidence" value="ECO:0007669"/>
    <property type="project" value="InterPro"/>
</dbReference>
<feature type="compositionally biased region" description="Polar residues" evidence="13">
    <location>
        <begin position="348"/>
        <end position="360"/>
    </location>
</feature>
<dbReference type="GO" id="GO:0009431">
    <property type="term" value="C:bacterial-type flagellum basal body, MS ring"/>
    <property type="evidence" value="ECO:0007669"/>
    <property type="project" value="InterPro"/>
</dbReference>
<evidence type="ECO:0000313" key="17">
    <source>
        <dbReference type="EMBL" id="TKB47242.1"/>
    </source>
</evidence>
<keyword evidence="10 12" id="KW-0975">Bacterial flagellum</keyword>
<evidence type="ECO:0000256" key="9">
    <source>
        <dbReference type="ARBA" id="ARBA00023136"/>
    </source>
</evidence>
<dbReference type="GO" id="GO:0003774">
    <property type="term" value="F:cytoskeletal motor activity"/>
    <property type="evidence" value="ECO:0007669"/>
    <property type="project" value="InterPro"/>
</dbReference>
<dbReference type="PANTHER" id="PTHR30046:SF0">
    <property type="entry name" value="FLAGELLAR M-RING PROTEIN"/>
    <property type="match status" value="1"/>
</dbReference>
<comment type="function">
    <text evidence="1 12">The M ring may be actively involved in energy transduction.</text>
</comment>
<dbReference type="InterPro" id="IPR045851">
    <property type="entry name" value="AMP-bd_C_sf"/>
</dbReference>
<dbReference type="PANTHER" id="PTHR30046">
    <property type="entry name" value="FLAGELLAR M-RING PROTEIN"/>
    <property type="match status" value="1"/>
</dbReference>
<feature type="region of interest" description="Disordered" evidence="13">
    <location>
        <begin position="342"/>
        <end position="365"/>
    </location>
</feature>
<feature type="domain" description="Flagellar M-ring C-terminal" evidence="16">
    <location>
        <begin position="276"/>
        <end position="447"/>
    </location>
</feature>
<evidence type="ECO:0000256" key="12">
    <source>
        <dbReference type="PIRNR" id="PIRNR004862"/>
    </source>
</evidence>
<dbReference type="InterPro" id="IPR013556">
    <property type="entry name" value="Flag_M-ring_C"/>
</dbReference>
<dbReference type="PIRSF" id="PIRSF004862">
    <property type="entry name" value="FliF"/>
    <property type="match status" value="1"/>
</dbReference>
<name>A0A4U1B997_9GAMM</name>
<dbReference type="EMBL" id="SWCI01000015">
    <property type="protein sequence ID" value="TKB47242.1"/>
    <property type="molecule type" value="Genomic_DNA"/>
</dbReference>
<feature type="transmembrane region" description="Helical" evidence="14">
    <location>
        <begin position="472"/>
        <end position="491"/>
    </location>
</feature>
<keyword evidence="6" id="KW-1003">Cell membrane</keyword>